<evidence type="ECO:0000259" key="1">
    <source>
        <dbReference type="Pfam" id="PF09825"/>
    </source>
</evidence>
<evidence type="ECO:0000313" key="3">
    <source>
        <dbReference type="Proteomes" id="UP000318538"/>
    </source>
</evidence>
<dbReference type="AlphaFoldDB" id="A0A517NHP6"/>
<evidence type="ECO:0000313" key="2">
    <source>
        <dbReference type="EMBL" id="QDT06665.1"/>
    </source>
</evidence>
<proteinExistence type="predicted"/>
<dbReference type="Pfam" id="PF09825">
    <property type="entry name" value="BPL_N"/>
    <property type="match status" value="1"/>
</dbReference>
<dbReference type="SUPFAM" id="SSF52317">
    <property type="entry name" value="Class I glutamine amidotransferase-like"/>
    <property type="match status" value="1"/>
</dbReference>
<dbReference type="EMBL" id="CP036525">
    <property type="protein sequence ID" value="QDT06665.1"/>
    <property type="molecule type" value="Genomic_DNA"/>
</dbReference>
<protein>
    <recommendedName>
        <fullName evidence="1">Biotin-protein ligase N-terminal domain-containing protein</fullName>
    </recommendedName>
</protein>
<accession>A0A517NHP6</accession>
<dbReference type="KEGG" id="rlc:K227x_50810"/>
<reference evidence="2 3" key="1">
    <citation type="submission" date="2019-02" db="EMBL/GenBank/DDBJ databases">
        <title>Deep-cultivation of Planctomycetes and their phenomic and genomic characterization uncovers novel biology.</title>
        <authorList>
            <person name="Wiegand S."/>
            <person name="Jogler M."/>
            <person name="Boedeker C."/>
            <person name="Pinto D."/>
            <person name="Vollmers J."/>
            <person name="Rivas-Marin E."/>
            <person name="Kohn T."/>
            <person name="Peeters S.H."/>
            <person name="Heuer A."/>
            <person name="Rast P."/>
            <person name="Oberbeckmann S."/>
            <person name="Bunk B."/>
            <person name="Jeske O."/>
            <person name="Meyerdierks A."/>
            <person name="Storesund J.E."/>
            <person name="Kallscheuer N."/>
            <person name="Luecker S."/>
            <person name="Lage O.M."/>
            <person name="Pohl T."/>
            <person name="Merkel B.J."/>
            <person name="Hornburger P."/>
            <person name="Mueller R.-W."/>
            <person name="Bruemmer F."/>
            <person name="Labrenz M."/>
            <person name="Spormann A.M."/>
            <person name="Op den Camp H."/>
            <person name="Overmann J."/>
            <person name="Amann R."/>
            <person name="Jetten M.S.M."/>
            <person name="Mascher T."/>
            <person name="Medema M.H."/>
            <person name="Devos D.P."/>
            <person name="Kaster A.-K."/>
            <person name="Ovreas L."/>
            <person name="Rohde M."/>
            <person name="Galperin M.Y."/>
            <person name="Jogler C."/>
        </authorList>
    </citation>
    <scope>NUCLEOTIDE SEQUENCE [LARGE SCALE GENOMIC DNA]</scope>
    <source>
        <strain evidence="2 3">K22_7</strain>
    </source>
</reference>
<organism evidence="2 3">
    <name type="scientific">Rubripirellula lacrimiformis</name>
    <dbReference type="NCBI Taxonomy" id="1930273"/>
    <lineage>
        <taxon>Bacteria</taxon>
        <taxon>Pseudomonadati</taxon>
        <taxon>Planctomycetota</taxon>
        <taxon>Planctomycetia</taxon>
        <taxon>Pirellulales</taxon>
        <taxon>Pirellulaceae</taxon>
        <taxon>Rubripirellula</taxon>
    </lineage>
</organism>
<feature type="domain" description="Biotin-protein ligase N-terminal" evidence="1">
    <location>
        <begin position="28"/>
        <end position="235"/>
    </location>
</feature>
<dbReference type="Gene3D" id="3.40.50.880">
    <property type="match status" value="1"/>
</dbReference>
<dbReference type="PIRSF" id="PIRSF016642">
    <property type="entry name" value="UCP016642"/>
    <property type="match status" value="1"/>
</dbReference>
<gene>
    <name evidence="2" type="ORF">K227x_50810</name>
</gene>
<dbReference type="InterPro" id="IPR015834">
    <property type="entry name" value="UCP016642"/>
</dbReference>
<dbReference type="InterPro" id="IPR029062">
    <property type="entry name" value="Class_I_gatase-like"/>
</dbReference>
<dbReference type="Proteomes" id="UP000318538">
    <property type="component" value="Chromosome"/>
</dbReference>
<dbReference type="InterPro" id="IPR019197">
    <property type="entry name" value="Biotin-prot_ligase_N"/>
</dbReference>
<dbReference type="RefSeq" id="WP_246146140.1">
    <property type="nucleotide sequence ID" value="NZ_CP036525.1"/>
</dbReference>
<sequence length="273" mass="29546">MILRALVLWLLFPVLGWPEGWAEEPPVRVAVFEGPGVGKSSEKLIAALQSAKDDRFQVTRIAAEQIRSGGLMQVDVLVHPGGSGSKQGKTLGPEGSQAVREFVRGGGGYLGVCAGAYLATNDYSWSLNLIDAKVVDRRHWNRGNGTVSIRLSPDGAALFGHDRRDMSIYYAQGPLLARREWDDPEVPDYESLAIYDSEISKNGSPRGVMAGTSAAVRGQFGDGRVLCFSVHPELTDGRHPMIGLAVQWLAESVGGRSFPNRSTDGRAALRFEP</sequence>
<keyword evidence="3" id="KW-1185">Reference proteome</keyword>
<name>A0A517NHP6_9BACT</name>